<evidence type="ECO:0000256" key="3">
    <source>
        <dbReference type="ARBA" id="ARBA00022833"/>
    </source>
</evidence>
<reference evidence="6" key="1">
    <citation type="submission" date="2022-10" db="EMBL/GenBank/DDBJ databases">
        <title>Tapping the CABI collections for fungal endophytes: first genome assemblies for Collariella, Neodidymelliopsis, Ascochyta clinopodiicola, Didymella pomorum, Didymosphaeria variabile, Neocosmospora piperis and Neocucurbitaria cava.</title>
        <authorList>
            <person name="Hill R."/>
        </authorList>
    </citation>
    <scope>NUCLEOTIDE SEQUENCE</scope>
    <source>
        <strain evidence="6">IMI 360193</strain>
    </source>
</reference>
<proteinExistence type="predicted"/>
<keyword evidence="1" id="KW-0479">Metal-binding</keyword>
<evidence type="ECO:0000256" key="1">
    <source>
        <dbReference type="ARBA" id="ARBA00022723"/>
    </source>
</evidence>
<dbReference type="Pfam" id="PF13445">
    <property type="entry name" value="zf-RING_UBOX"/>
    <property type="match status" value="1"/>
</dbReference>
<gene>
    <name evidence="6" type="ORF">N0V87_004906</name>
</gene>
<dbReference type="AlphaFoldDB" id="A0A9W8WZT6"/>
<dbReference type="PROSITE" id="PS50089">
    <property type="entry name" value="ZF_RING_2"/>
    <property type="match status" value="1"/>
</dbReference>
<name>A0A9W8WZT6_9PLEO</name>
<dbReference type="PROSITE" id="PS00518">
    <property type="entry name" value="ZF_RING_1"/>
    <property type="match status" value="1"/>
</dbReference>
<dbReference type="OrthoDB" id="9977870at2759"/>
<evidence type="ECO:0000313" key="7">
    <source>
        <dbReference type="Proteomes" id="UP001140562"/>
    </source>
</evidence>
<evidence type="ECO:0000256" key="4">
    <source>
        <dbReference type="PROSITE-ProRule" id="PRU00175"/>
    </source>
</evidence>
<comment type="caution">
    <text evidence="6">The sequence shown here is derived from an EMBL/GenBank/DDBJ whole genome shotgun (WGS) entry which is preliminary data.</text>
</comment>
<dbReference type="Proteomes" id="UP001140562">
    <property type="component" value="Unassembled WGS sequence"/>
</dbReference>
<evidence type="ECO:0000259" key="5">
    <source>
        <dbReference type="PROSITE" id="PS50089"/>
    </source>
</evidence>
<feature type="domain" description="RING-type" evidence="5">
    <location>
        <begin position="184"/>
        <end position="228"/>
    </location>
</feature>
<keyword evidence="3" id="KW-0862">Zinc</keyword>
<dbReference type="InterPro" id="IPR013083">
    <property type="entry name" value="Znf_RING/FYVE/PHD"/>
</dbReference>
<dbReference type="SUPFAM" id="SSF57850">
    <property type="entry name" value="RING/U-box"/>
    <property type="match status" value="1"/>
</dbReference>
<keyword evidence="7" id="KW-1185">Reference proteome</keyword>
<evidence type="ECO:0000256" key="2">
    <source>
        <dbReference type="ARBA" id="ARBA00022771"/>
    </source>
</evidence>
<protein>
    <recommendedName>
        <fullName evidence="5">RING-type domain-containing protein</fullName>
    </recommendedName>
</protein>
<sequence length="275" mass="30766">MDPQTAKTAIELQLADIADLLDSLYDDEESAQGDERASVQTIQRDLQQQLSLLEGQVSVINIFKDEYKERMAFKKLLNDEKQAVSDHQLAMRLGGMSIGAADAAFSADYEAQLNQADDGGDDTQWEQIKELYAFAFDRDTVCPVLEGVPFQPVISYRAPLHGTNVVAEEQKTQAVLGSKDPIQCNACMEVFPTKTTLLLQCDHTYCRSCLLDLFTSSIPNPTLFLPRCCRLIIPLDLCRVMLPKEIIKDFDLKVEELATPNPTYCANAECSKFIR</sequence>
<organism evidence="6 7">
    <name type="scientific">Didymella glomerata</name>
    <dbReference type="NCBI Taxonomy" id="749621"/>
    <lineage>
        <taxon>Eukaryota</taxon>
        <taxon>Fungi</taxon>
        <taxon>Dikarya</taxon>
        <taxon>Ascomycota</taxon>
        <taxon>Pezizomycotina</taxon>
        <taxon>Dothideomycetes</taxon>
        <taxon>Pleosporomycetidae</taxon>
        <taxon>Pleosporales</taxon>
        <taxon>Pleosporineae</taxon>
        <taxon>Didymellaceae</taxon>
        <taxon>Didymella</taxon>
    </lineage>
</organism>
<dbReference type="InterPro" id="IPR017907">
    <property type="entry name" value="Znf_RING_CS"/>
</dbReference>
<accession>A0A9W8WZT6</accession>
<evidence type="ECO:0000313" key="6">
    <source>
        <dbReference type="EMBL" id="KAJ4337233.1"/>
    </source>
</evidence>
<keyword evidence="2 4" id="KW-0863">Zinc-finger</keyword>
<dbReference type="EMBL" id="JAPEUV010000041">
    <property type="protein sequence ID" value="KAJ4337233.1"/>
    <property type="molecule type" value="Genomic_DNA"/>
</dbReference>
<dbReference type="InterPro" id="IPR001841">
    <property type="entry name" value="Znf_RING"/>
</dbReference>
<dbReference type="InterPro" id="IPR027370">
    <property type="entry name" value="Znf-RING_euk"/>
</dbReference>
<dbReference type="GO" id="GO:0008270">
    <property type="term" value="F:zinc ion binding"/>
    <property type="evidence" value="ECO:0007669"/>
    <property type="project" value="UniProtKB-KW"/>
</dbReference>
<dbReference type="Gene3D" id="3.30.40.10">
    <property type="entry name" value="Zinc/RING finger domain, C3HC4 (zinc finger)"/>
    <property type="match status" value="1"/>
</dbReference>